<dbReference type="EMBL" id="VISO01000003">
    <property type="protein sequence ID" value="TVZ65480.1"/>
    <property type="molecule type" value="Genomic_DNA"/>
</dbReference>
<dbReference type="GO" id="GO:0005829">
    <property type="term" value="C:cytosol"/>
    <property type="evidence" value="ECO:0007669"/>
    <property type="project" value="TreeGrafter"/>
</dbReference>
<gene>
    <name evidence="2" type="ORF">BCL32_5787</name>
</gene>
<dbReference type="Proteomes" id="UP000319824">
    <property type="component" value="Unassembled WGS sequence"/>
</dbReference>
<protein>
    <submittedName>
        <fullName evidence="2">tRNA threonylcarbamoyl adenosine modification protein YeaZ</fullName>
    </submittedName>
</protein>
<comment type="caution">
    <text evidence="2">The sequence shown here is derived from an EMBL/GenBank/DDBJ whole genome shotgun (WGS) entry which is preliminary data.</text>
</comment>
<dbReference type="PANTHER" id="PTHR11735:SF11">
    <property type="entry name" value="TRNA THREONYLCARBAMOYLADENOSINE BIOSYNTHESIS PROTEIN TSAB"/>
    <property type="match status" value="1"/>
</dbReference>
<evidence type="ECO:0000313" key="3">
    <source>
        <dbReference type="Proteomes" id="UP000319824"/>
    </source>
</evidence>
<proteinExistence type="predicted"/>
<name>A0A559SSZ5_9HYPH</name>
<dbReference type="GO" id="GO:0002949">
    <property type="term" value="P:tRNA threonylcarbamoyladenosine modification"/>
    <property type="evidence" value="ECO:0007669"/>
    <property type="project" value="InterPro"/>
</dbReference>
<dbReference type="InterPro" id="IPR043129">
    <property type="entry name" value="ATPase_NBD"/>
</dbReference>
<sequence length="219" mass="22442">MIVLALDTAGVDCAAALYDSGRDTVLGEASDLIGKGHAEHLMGIVDRVLNQADMKLAMVERIAVTIGPGSFTGIRVGVAAARGFGLALNIPTVGITTLETMAAAQREKTPGRPVLAAMDAKRGEIYLQSFSADGPALDEPRAVTIEAAKTIATAFAGEITGSATPLLKPNATGEHANMFPISIVARLGAAADPGSGKPKPLYLRGPDAKPQAGFAIARV</sequence>
<accession>A0A559SSZ5</accession>
<dbReference type="InterPro" id="IPR022496">
    <property type="entry name" value="T6A_TsaB"/>
</dbReference>
<dbReference type="Gene3D" id="3.30.420.40">
    <property type="match status" value="2"/>
</dbReference>
<evidence type="ECO:0000313" key="2">
    <source>
        <dbReference type="EMBL" id="TVZ65480.1"/>
    </source>
</evidence>
<dbReference type="SUPFAM" id="SSF53067">
    <property type="entry name" value="Actin-like ATPase domain"/>
    <property type="match status" value="1"/>
</dbReference>
<dbReference type="InterPro" id="IPR000905">
    <property type="entry name" value="Gcp-like_dom"/>
</dbReference>
<organism evidence="2 3">
    <name type="scientific">Rhizobium mongolense USDA 1844</name>
    <dbReference type="NCBI Taxonomy" id="1079460"/>
    <lineage>
        <taxon>Bacteria</taxon>
        <taxon>Pseudomonadati</taxon>
        <taxon>Pseudomonadota</taxon>
        <taxon>Alphaproteobacteria</taxon>
        <taxon>Hyphomicrobiales</taxon>
        <taxon>Rhizobiaceae</taxon>
        <taxon>Rhizobium/Agrobacterium group</taxon>
        <taxon>Rhizobium</taxon>
    </lineage>
</organism>
<dbReference type="AlphaFoldDB" id="A0A559SSZ5"/>
<dbReference type="CDD" id="cd24032">
    <property type="entry name" value="ASKHA_NBD_TsaB"/>
    <property type="match status" value="1"/>
</dbReference>
<dbReference type="Pfam" id="PF00814">
    <property type="entry name" value="TsaD"/>
    <property type="match status" value="1"/>
</dbReference>
<dbReference type="NCBIfam" id="TIGR03725">
    <property type="entry name" value="T6A_YeaZ"/>
    <property type="match status" value="1"/>
</dbReference>
<reference evidence="2 3" key="1">
    <citation type="submission" date="2019-06" db="EMBL/GenBank/DDBJ databases">
        <title>Pac Bio to generate improved reference genome sequences for organisms with transposon mutant libraries (support for FEBA project).</title>
        <authorList>
            <person name="Blow M."/>
        </authorList>
    </citation>
    <scope>NUCLEOTIDE SEQUENCE [LARGE SCALE GENOMIC DNA]</scope>
    <source>
        <strain evidence="2 3">USDA 1844</strain>
    </source>
</reference>
<dbReference type="PANTHER" id="PTHR11735">
    <property type="entry name" value="TRNA N6-ADENOSINE THREONYLCARBAMOYLTRANSFERASE"/>
    <property type="match status" value="1"/>
</dbReference>
<evidence type="ECO:0000259" key="1">
    <source>
        <dbReference type="Pfam" id="PF00814"/>
    </source>
</evidence>
<feature type="domain" description="Gcp-like" evidence="1">
    <location>
        <begin position="34"/>
        <end position="137"/>
    </location>
</feature>
<dbReference type="RefSeq" id="WP_022713476.1">
    <property type="nucleotide sequence ID" value="NZ_ATTQ01000002.1"/>
</dbReference>